<feature type="non-terminal residue" evidence="1">
    <location>
        <position position="1"/>
    </location>
</feature>
<dbReference type="PANTHER" id="PTHR31051:SF1">
    <property type="entry name" value="PROTEASOME ASSEMBLY CHAPERONE 3"/>
    <property type="match status" value="1"/>
</dbReference>
<evidence type="ECO:0000313" key="2">
    <source>
        <dbReference type="Proteomes" id="UP001159427"/>
    </source>
</evidence>
<dbReference type="PANTHER" id="PTHR31051">
    <property type="entry name" value="PROTEASOME ASSEMBLY CHAPERONE 3"/>
    <property type="match status" value="1"/>
</dbReference>
<comment type="caution">
    <text evidence="1">The sequence shown here is derived from an EMBL/GenBank/DDBJ whole genome shotgun (WGS) entry which is preliminary data.</text>
</comment>
<evidence type="ECO:0008006" key="3">
    <source>
        <dbReference type="Google" id="ProtNLM"/>
    </source>
</evidence>
<dbReference type="Gene3D" id="3.30.230.90">
    <property type="match status" value="1"/>
</dbReference>
<evidence type="ECO:0000313" key="1">
    <source>
        <dbReference type="EMBL" id="CAH3192647.1"/>
    </source>
</evidence>
<gene>
    <name evidence="1" type="ORF">PEVE_00024289</name>
</gene>
<reference evidence="1 2" key="1">
    <citation type="submission" date="2022-05" db="EMBL/GenBank/DDBJ databases">
        <authorList>
            <consortium name="Genoscope - CEA"/>
            <person name="William W."/>
        </authorList>
    </citation>
    <scope>NUCLEOTIDE SEQUENCE [LARGE SCALE GENOMIC DNA]</scope>
</reference>
<dbReference type="InterPro" id="IPR053720">
    <property type="entry name" value="Psm_Assembly_Chaperone"/>
</dbReference>
<protein>
    <recommendedName>
        <fullName evidence="3">Proteasome assembly chaperone 3</fullName>
    </recommendedName>
</protein>
<dbReference type="Pfam" id="PF10178">
    <property type="entry name" value="PAC3"/>
    <property type="match status" value="1"/>
</dbReference>
<name>A0ABN8SM10_9CNID</name>
<proteinExistence type="predicted"/>
<sequence>PLPRKTRISQLSLVDSNMAARSVQSRQAAVILDGIHTEVICCCYQDRIFVIVSQFEKIGTLISVNKLSSTKDASATGTQTFSTKTLIGIDEEIWHVYAKQIAKLISESSSKPVLLGIALKKHSPQILQQILHLLQANRVW</sequence>
<dbReference type="InterPro" id="IPR018788">
    <property type="entry name" value="Proteasome_assmbl_chp_3"/>
</dbReference>
<dbReference type="Proteomes" id="UP001159427">
    <property type="component" value="Unassembled WGS sequence"/>
</dbReference>
<keyword evidence="2" id="KW-1185">Reference proteome</keyword>
<accession>A0ABN8SM10</accession>
<dbReference type="EMBL" id="CALNXI010003245">
    <property type="protein sequence ID" value="CAH3192647.1"/>
    <property type="molecule type" value="Genomic_DNA"/>
</dbReference>
<organism evidence="1 2">
    <name type="scientific">Porites evermanni</name>
    <dbReference type="NCBI Taxonomy" id="104178"/>
    <lineage>
        <taxon>Eukaryota</taxon>
        <taxon>Metazoa</taxon>
        <taxon>Cnidaria</taxon>
        <taxon>Anthozoa</taxon>
        <taxon>Hexacorallia</taxon>
        <taxon>Scleractinia</taxon>
        <taxon>Fungiina</taxon>
        <taxon>Poritidae</taxon>
        <taxon>Porites</taxon>
    </lineage>
</organism>